<evidence type="ECO:0000256" key="8">
    <source>
        <dbReference type="ARBA" id="ARBA00023125"/>
    </source>
</evidence>
<evidence type="ECO:0000259" key="17">
    <source>
        <dbReference type="PROSITE" id="PS51217"/>
    </source>
</evidence>
<evidence type="ECO:0000256" key="4">
    <source>
        <dbReference type="ARBA" id="ARBA00022801"/>
    </source>
</evidence>
<evidence type="ECO:0000256" key="10">
    <source>
        <dbReference type="ARBA" id="ARBA00023235"/>
    </source>
</evidence>
<dbReference type="EC" id="5.6.2.4" evidence="12"/>
<dbReference type="SUPFAM" id="SSF52540">
    <property type="entry name" value="P-loop containing nucleoside triphosphate hydrolases"/>
    <property type="match status" value="1"/>
</dbReference>
<accession>A6GE66</accession>
<evidence type="ECO:0000256" key="12">
    <source>
        <dbReference type="ARBA" id="ARBA00034808"/>
    </source>
</evidence>
<dbReference type="Pfam" id="PF00580">
    <property type="entry name" value="UvrD-helicase"/>
    <property type="match status" value="1"/>
</dbReference>
<proteinExistence type="predicted"/>
<comment type="caution">
    <text evidence="18">The sequence shown here is derived from an EMBL/GenBank/DDBJ whole genome shotgun (WGS) entry which is preliminary data.</text>
</comment>
<evidence type="ECO:0000256" key="15">
    <source>
        <dbReference type="SAM" id="MobiDB-lite"/>
    </source>
</evidence>
<evidence type="ECO:0000256" key="5">
    <source>
        <dbReference type="ARBA" id="ARBA00022806"/>
    </source>
</evidence>
<keyword evidence="19" id="KW-1185">Reference proteome</keyword>
<dbReference type="Gene3D" id="3.40.50.300">
    <property type="entry name" value="P-loop containing nucleotide triphosphate hydrolases"/>
    <property type="match status" value="3"/>
</dbReference>
<dbReference type="Gene3D" id="1.10.486.10">
    <property type="entry name" value="PCRA, domain 4"/>
    <property type="match status" value="1"/>
</dbReference>
<evidence type="ECO:0000256" key="13">
    <source>
        <dbReference type="ARBA" id="ARBA00048988"/>
    </source>
</evidence>
<keyword evidence="3" id="KW-0227">DNA damage</keyword>
<feature type="compositionally biased region" description="Basic residues" evidence="15">
    <location>
        <begin position="1066"/>
        <end position="1077"/>
    </location>
</feature>
<keyword evidence="6" id="KW-0269">Exonuclease</keyword>
<keyword evidence="1" id="KW-0540">Nuclease</keyword>
<dbReference type="InterPro" id="IPR014017">
    <property type="entry name" value="DNA_helicase_UvrD-like_C"/>
</dbReference>
<dbReference type="STRING" id="391625.PPSIR1_33611"/>
<evidence type="ECO:0000256" key="6">
    <source>
        <dbReference type="ARBA" id="ARBA00022839"/>
    </source>
</evidence>
<dbReference type="GO" id="GO:0004527">
    <property type="term" value="F:exonuclease activity"/>
    <property type="evidence" value="ECO:0007669"/>
    <property type="project" value="UniProtKB-KW"/>
</dbReference>
<dbReference type="Pfam" id="PF13361">
    <property type="entry name" value="UvrD_C"/>
    <property type="match status" value="1"/>
</dbReference>
<dbReference type="GO" id="GO:0000725">
    <property type="term" value="P:recombinational repair"/>
    <property type="evidence" value="ECO:0007669"/>
    <property type="project" value="TreeGrafter"/>
</dbReference>
<dbReference type="Gene3D" id="3.90.320.10">
    <property type="match status" value="1"/>
</dbReference>
<evidence type="ECO:0000256" key="9">
    <source>
        <dbReference type="ARBA" id="ARBA00023204"/>
    </source>
</evidence>
<keyword evidence="5 14" id="KW-0347">Helicase</keyword>
<evidence type="ECO:0000256" key="7">
    <source>
        <dbReference type="ARBA" id="ARBA00022840"/>
    </source>
</evidence>
<evidence type="ECO:0000256" key="1">
    <source>
        <dbReference type="ARBA" id="ARBA00022722"/>
    </source>
</evidence>
<dbReference type="InterPro" id="IPR000212">
    <property type="entry name" value="DNA_helicase_UvrD/REP"/>
</dbReference>
<keyword evidence="9" id="KW-0234">DNA repair</keyword>
<protein>
    <recommendedName>
        <fullName evidence="12">DNA 3'-5' helicase</fullName>
        <ecNumber evidence="12">5.6.2.4</ecNumber>
    </recommendedName>
</protein>
<feature type="domain" description="UvrD-like helicase ATP-binding" evidence="16">
    <location>
        <begin position="1"/>
        <end position="475"/>
    </location>
</feature>
<evidence type="ECO:0000256" key="11">
    <source>
        <dbReference type="ARBA" id="ARBA00034617"/>
    </source>
</evidence>
<evidence type="ECO:0000259" key="16">
    <source>
        <dbReference type="PROSITE" id="PS51198"/>
    </source>
</evidence>
<dbReference type="InterPro" id="IPR038726">
    <property type="entry name" value="PDDEXK_AddAB-type"/>
</dbReference>
<dbReference type="GO" id="GO:0043138">
    <property type="term" value="F:3'-5' DNA helicase activity"/>
    <property type="evidence" value="ECO:0007669"/>
    <property type="project" value="UniProtKB-EC"/>
</dbReference>
<evidence type="ECO:0000256" key="2">
    <source>
        <dbReference type="ARBA" id="ARBA00022741"/>
    </source>
</evidence>
<feature type="compositionally biased region" description="Pro residues" evidence="15">
    <location>
        <begin position="1050"/>
        <end position="1065"/>
    </location>
</feature>
<dbReference type="GO" id="GO:0005524">
    <property type="term" value="F:ATP binding"/>
    <property type="evidence" value="ECO:0007669"/>
    <property type="project" value="UniProtKB-UniRule"/>
</dbReference>
<dbReference type="GO" id="GO:0003677">
    <property type="term" value="F:DNA binding"/>
    <property type="evidence" value="ECO:0007669"/>
    <property type="project" value="UniProtKB-KW"/>
</dbReference>
<feature type="domain" description="UvrD-like helicase C-terminal" evidence="17">
    <location>
        <begin position="505"/>
        <end position="864"/>
    </location>
</feature>
<dbReference type="Pfam" id="PF12705">
    <property type="entry name" value="PDDEXK_1"/>
    <property type="match status" value="1"/>
</dbReference>
<dbReference type="PANTHER" id="PTHR11070:SF55">
    <property type="entry name" value="DNA 3'-5' HELICASE"/>
    <property type="match status" value="1"/>
</dbReference>
<dbReference type="InterPro" id="IPR011604">
    <property type="entry name" value="PDDEXK-like_dom_sf"/>
</dbReference>
<reference evidence="18 19" key="1">
    <citation type="submission" date="2007-06" db="EMBL/GenBank/DDBJ databases">
        <authorList>
            <person name="Shimkets L."/>
            <person name="Ferriera S."/>
            <person name="Johnson J."/>
            <person name="Kravitz S."/>
            <person name="Beeson K."/>
            <person name="Sutton G."/>
            <person name="Rogers Y.-H."/>
            <person name="Friedman R."/>
            <person name="Frazier M."/>
            <person name="Venter J.C."/>
        </authorList>
    </citation>
    <scope>NUCLEOTIDE SEQUENCE [LARGE SCALE GENOMIC DNA]</scope>
    <source>
        <strain evidence="18 19">SIR-1</strain>
    </source>
</reference>
<dbReference type="RefSeq" id="WP_006975006.1">
    <property type="nucleotide sequence ID" value="NZ_ABCS01000079.1"/>
</dbReference>
<dbReference type="PANTHER" id="PTHR11070">
    <property type="entry name" value="UVRD / RECB / PCRA DNA HELICASE FAMILY MEMBER"/>
    <property type="match status" value="1"/>
</dbReference>
<dbReference type="InterPro" id="IPR027417">
    <property type="entry name" value="P-loop_NTPase"/>
</dbReference>
<feature type="region of interest" description="Disordered" evidence="15">
    <location>
        <begin position="1047"/>
        <end position="1103"/>
    </location>
</feature>
<comment type="catalytic activity">
    <reaction evidence="13">
        <text>ATP + H2O = ADP + phosphate + H(+)</text>
        <dbReference type="Rhea" id="RHEA:13065"/>
        <dbReference type="ChEBI" id="CHEBI:15377"/>
        <dbReference type="ChEBI" id="CHEBI:15378"/>
        <dbReference type="ChEBI" id="CHEBI:30616"/>
        <dbReference type="ChEBI" id="CHEBI:43474"/>
        <dbReference type="ChEBI" id="CHEBI:456216"/>
        <dbReference type="EC" id="5.6.2.4"/>
    </reaction>
</comment>
<dbReference type="Proteomes" id="UP000005801">
    <property type="component" value="Unassembled WGS sequence"/>
</dbReference>
<evidence type="ECO:0000256" key="3">
    <source>
        <dbReference type="ARBA" id="ARBA00022763"/>
    </source>
</evidence>
<dbReference type="eggNOG" id="COG1074">
    <property type="taxonomic scope" value="Bacteria"/>
</dbReference>
<dbReference type="EMBL" id="ABCS01000079">
    <property type="protein sequence ID" value="EDM75857.1"/>
    <property type="molecule type" value="Genomic_DNA"/>
</dbReference>
<gene>
    <name evidence="18" type="ORF">PPSIR1_33611</name>
</gene>
<dbReference type="GO" id="GO:0005829">
    <property type="term" value="C:cytosol"/>
    <property type="evidence" value="ECO:0007669"/>
    <property type="project" value="TreeGrafter"/>
</dbReference>
<keyword evidence="7 14" id="KW-0067">ATP-binding</keyword>
<keyword evidence="10" id="KW-0413">Isomerase</keyword>
<evidence type="ECO:0000256" key="14">
    <source>
        <dbReference type="PROSITE-ProRule" id="PRU00560"/>
    </source>
</evidence>
<keyword evidence="8" id="KW-0238">DNA-binding</keyword>
<dbReference type="InterPro" id="IPR014016">
    <property type="entry name" value="UvrD-like_ATP-bd"/>
</dbReference>
<dbReference type="PROSITE" id="PS51217">
    <property type="entry name" value="UVRD_HELICASE_CTER"/>
    <property type="match status" value="1"/>
</dbReference>
<organism evidence="18 19">
    <name type="scientific">Plesiocystis pacifica SIR-1</name>
    <dbReference type="NCBI Taxonomy" id="391625"/>
    <lineage>
        <taxon>Bacteria</taxon>
        <taxon>Pseudomonadati</taxon>
        <taxon>Myxococcota</taxon>
        <taxon>Polyangia</taxon>
        <taxon>Nannocystales</taxon>
        <taxon>Nannocystaceae</taxon>
        <taxon>Plesiocystis</taxon>
    </lineage>
</organism>
<dbReference type="InterPro" id="IPR011335">
    <property type="entry name" value="Restrct_endonuc-II-like"/>
</dbReference>
<sequence length="1336" mass="148716">MSLDPIYDPGRSVVLVAAAGTGKTWRLVRRYLRIVSRFADPEEIVAVTFTRAAAAEMRARVFAALTQTRAPSPEDDPVLAELIEGCSLGERLGLTERVAAAPIGTLHSLCARLLAEFPELSGVPPDARPLEPAEQELELDAFVRGWIDAAIDELRHPAHERCAELLASHPVAFVRSELRAMLGDPHGANVLGDAADSAPLTGPATLGERWPDPAAVQAARLRFVATQWLDYLREMHGPVAVLFQACATLERPNERQRELQAKLVAVSRHFGLRFEQLDAARLVRVAEEVRALTSTRASKKLGPQIGALLQQLRNIHNVVSSRRERPILPDPKRTLEADQAGHAEHLSRWLELADFAQRDWVASLRRRGVLRYDDLERFAADLLADPRAQDQLRGRYRHLLVDEYQDVSPIQARILEALVELCGRADAPVRVFYVGDPKQSIYRFRGADPEVFQRAERTVDDGQAVVRLAENRRSSPSLGRFFAELFPPLFAGALPWANTAEFGRPFELARLRDVEDHARVPWDQDVTTVRAADRLPGLAVDSLLRMRPSGELPEDADPLTRETERVAAHVYGLLCGATLGDDSSDDPPTIRARDVAILVPRWQLAERYREALDARGIRADLAGGRGLLALPEVRDLINLVRCFADERDALAAVAVLRGPCFGLSDLGLYVLGRWPGLDRRVQEADPDLPEFAELDELWERWDDDEDDGESWPRTPPRPYRQVLRHGRLFPERALAALAEAGVLEPERRAALQAQLERDAASLEGGRDRFWALARHAGARSTAELLADLITAFCLEAHWLASPRGRRAVANAWRFVEHVRTLEPDGPDLQRLVSWLDAGAQPAPEGLISPHADAVTITTWHGSKGKEWPVVVVAGLGEFRPSPTRASWSAEPVPTLGSQTKLAVPRIRPPHQGFSARFDSLHPVCANLTTPLEAAEAKRLLYVAMTRARDRLVLSGEADPRTHVHVGDRAWLSLERGTSMDPLVGEPKPAYLCRRPLELLVAGLDIPAPHAGLGAVGSDTLLRPRAAAWSLSFLRVIEDADLRAGLERSLPAPPPVPEPAVPPPPPKARKRGRKRKVDKRQLGLFASMGLDPEPPPPPKPRRGRVDVMRWRAGPSLASWRPSAGRSPWPVSELDWDMPLPARRPIVLEADPDPDPDTSEDPRELGELFHAAMERWDFQGDPPNAAALGELVGVHFGARSPKRRTQLARWLERTLALLLDTPLHAELCAARERGELFHELDVDALIPSFDAERADNRVRGRIDLLWRDDEGAWCLLDYKVTSKVRSRAEMEELQWEYGPQLLLYRRALQGWVLRGEKVRLGRFGLWLAPAGKVMWLEE</sequence>
<evidence type="ECO:0000313" key="19">
    <source>
        <dbReference type="Proteomes" id="UP000005801"/>
    </source>
</evidence>
<evidence type="ECO:0000313" key="18">
    <source>
        <dbReference type="EMBL" id="EDM75857.1"/>
    </source>
</evidence>
<keyword evidence="4 14" id="KW-0378">Hydrolase</keyword>
<dbReference type="PROSITE" id="PS51198">
    <property type="entry name" value="UVRD_HELICASE_ATP_BIND"/>
    <property type="match status" value="1"/>
</dbReference>
<feature type="binding site" evidence="14">
    <location>
        <begin position="17"/>
        <end position="24"/>
    </location>
    <ligand>
        <name>ATP</name>
        <dbReference type="ChEBI" id="CHEBI:30616"/>
    </ligand>
</feature>
<comment type="catalytic activity">
    <reaction evidence="11">
        <text>Couples ATP hydrolysis with the unwinding of duplex DNA by translocating in the 3'-5' direction.</text>
        <dbReference type="EC" id="5.6.2.4"/>
    </reaction>
</comment>
<dbReference type="GO" id="GO:0033202">
    <property type="term" value="C:DNA helicase complex"/>
    <property type="evidence" value="ECO:0007669"/>
    <property type="project" value="TreeGrafter"/>
</dbReference>
<name>A6GE66_9BACT</name>
<keyword evidence="2 14" id="KW-0547">Nucleotide-binding</keyword>
<dbReference type="SUPFAM" id="SSF52980">
    <property type="entry name" value="Restriction endonuclease-like"/>
    <property type="match status" value="1"/>
</dbReference>